<proteinExistence type="predicted"/>
<dbReference type="PANTHER" id="PTHR37314:SF4">
    <property type="entry name" value="UPF0700 TRANSMEMBRANE PROTEIN YOAK"/>
    <property type="match status" value="1"/>
</dbReference>
<feature type="transmembrane region" description="Helical" evidence="1">
    <location>
        <begin position="131"/>
        <end position="147"/>
    </location>
</feature>
<dbReference type="InterPro" id="IPR010699">
    <property type="entry name" value="DUF1275"/>
</dbReference>
<evidence type="ECO:0000313" key="3">
    <source>
        <dbReference type="Proteomes" id="UP001516023"/>
    </source>
</evidence>
<organism evidence="2 3">
    <name type="scientific">Cyclotella cryptica</name>
    <dbReference type="NCBI Taxonomy" id="29204"/>
    <lineage>
        <taxon>Eukaryota</taxon>
        <taxon>Sar</taxon>
        <taxon>Stramenopiles</taxon>
        <taxon>Ochrophyta</taxon>
        <taxon>Bacillariophyta</taxon>
        <taxon>Coscinodiscophyceae</taxon>
        <taxon>Thalassiosirophycidae</taxon>
        <taxon>Stephanodiscales</taxon>
        <taxon>Stephanodiscaceae</taxon>
        <taxon>Cyclotella</taxon>
    </lineage>
</organism>
<evidence type="ECO:0000313" key="2">
    <source>
        <dbReference type="EMBL" id="KAL3776410.1"/>
    </source>
</evidence>
<dbReference type="PANTHER" id="PTHR37314">
    <property type="entry name" value="SLR0142 PROTEIN"/>
    <property type="match status" value="1"/>
</dbReference>
<evidence type="ECO:0008006" key="4">
    <source>
        <dbReference type="Google" id="ProtNLM"/>
    </source>
</evidence>
<dbReference type="Pfam" id="PF06912">
    <property type="entry name" value="DUF1275"/>
    <property type="match status" value="1"/>
</dbReference>
<comment type="caution">
    <text evidence="2">The sequence shown here is derived from an EMBL/GenBank/DDBJ whole genome shotgun (WGS) entry which is preliminary data.</text>
</comment>
<evidence type="ECO:0000256" key="1">
    <source>
        <dbReference type="SAM" id="Phobius"/>
    </source>
</evidence>
<feature type="transmembrane region" description="Helical" evidence="1">
    <location>
        <begin position="245"/>
        <end position="263"/>
    </location>
</feature>
<keyword evidence="1" id="KW-0812">Transmembrane</keyword>
<feature type="transmembrane region" description="Helical" evidence="1">
    <location>
        <begin position="100"/>
        <end position="119"/>
    </location>
</feature>
<name>A0ABD3NKC5_9STRA</name>
<reference evidence="2 3" key="1">
    <citation type="journal article" date="2020" name="G3 (Bethesda)">
        <title>Improved Reference Genome for Cyclotella cryptica CCMP332, a Model for Cell Wall Morphogenesis, Salinity Adaptation, and Lipid Production in Diatoms (Bacillariophyta).</title>
        <authorList>
            <person name="Roberts W.R."/>
            <person name="Downey K.M."/>
            <person name="Ruck E.C."/>
            <person name="Traller J.C."/>
            <person name="Alverson A.J."/>
        </authorList>
    </citation>
    <scope>NUCLEOTIDE SEQUENCE [LARGE SCALE GENOMIC DNA]</scope>
    <source>
        <strain evidence="2 3">CCMP332</strain>
    </source>
</reference>
<keyword evidence="1" id="KW-0472">Membrane</keyword>
<dbReference type="AlphaFoldDB" id="A0ABD3NKC5"/>
<gene>
    <name evidence="2" type="ORF">HJC23_006764</name>
</gene>
<sequence>MAPPLVSPRIRTVTPPFPTITRTSTPCHWRVHKSPSSRLTALHATASKQRQFLHKKRLAILFAFLTGWADYLLFIKYRFFSTMMTGNSMWMAAALVESRFRDVAFYITVIASYIAGVATFRRAELEFREKALNGFLAPIVSAFLIWSDVLTWRDNTCRWIPALLLSFAWGIINSVGSEVTGNLIFVVTGAMTRISNMLVDRLSSTAGNIPIPKEGILMSFSVILGFILGAGWSVFLNHVAPQMKAFGSFAAMGVIYGGLFLWLDREELGAWWLKKNGKLLKVDVSTHLKWPKRTLHHIMSCKQPSSDVKE</sequence>
<dbReference type="EMBL" id="JABMIG020000493">
    <property type="protein sequence ID" value="KAL3776410.1"/>
    <property type="molecule type" value="Genomic_DNA"/>
</dbReference>
<keyword evidence="1" id="KW-1133">Transmembrane helix</keyword>
<feature type="transmembrane region" description="Helical" evidence="1">
    <location>
        <begin position="58"/>
        <end position="80"/>
    </location>
</feature>
<feature type="transmembrane region" description="Helical" evidence="1">
    <location>
        <begin position="215"/>
        <end position="239"/>
    </location>
</feature>
<keyword evidence="3" id="KW-1185">Reference proteome</keyword>
<accession>A0ABD3NKC5</accession>
<protein>
    <recommendedName>
        <fullName evidence="4">DUF1275 domain-containing protein</fullName>
    </recommendedName>
</protein>
<feature type="transmembrane region" description="Helical" evidence="1">
    <location>
        <begin position="167"/>
        <end position="194"/>
    </location>
</feature>
<dbReference type="Proteomes" id="UP001516023">
    <property type="component" value="Unassembled WGS sequence"/>
</dbReference>